<evidence type="ECO:0000256" key="3">
    <source>
        <dbReference type="ARBA" id="ARBA00023141"/>
    </source>
</evidence>
<dbReference type="SUPFAM" id="SSF53223">
    <property type="entry name" value="Aminoacid dehydrogenase-like, N-terminal domain"/>
    <property type="match status" value="1"/>
</dbReference>
<dbReference type="InterPro" id="IPR022893">
    <property type="entry name" value="Shikimate_DH_fam"/>
</dbReference>
<dbReference type="GO" id="GO:0019632">
    <property type="term" value="P:shikimate metabolic process"/>
    <property type="evidence" value="ECO:0007669"/>
    <property type="project" value="TreeGrafter"/>
</dbReference>
<keyword evidence="2" id="KW-0560">Oxidoreductase</keyword>
<keyword evidence="3" id="KW-0057">Aromatic amino acid biosynthesis</keyword>
<dbReference type="EMBL" id="CP014646">
    <property type="protein sequence ID" value="AMO38491.1"/>
    <property type="molecule type" value="Genomic_DNA"/>
</dbReference>
<dbReference type="Pfam" id="PF08501">
    <property type="entry name" value="Shikimate_dh_N"/>
    <property type="match status" value="1"/>
</dbReference>
<dbReference type="STRING" id="1134435.AC731_017005"/>
<organism evidence="5 6">
    <name type="scientific">Thauera humireducens</name>
    <dbReference type="NCBI Taxonomy" id="1134435"/>
    <lineage>
        <taxon>Bacteria</taxon>
        <taxon>Pseudomonadati</taxon>
        <taxon>Pseudomonadota</taxon>
        <taxon>Betaproteobacteria</taxon>
        <taxon>Rhodocyclales</taxon>
        <taxon>Zoogloeaceae</taxon>
        <taxon>Thauera</taxon>
    </lineage>
</organism>
<evidence type="ECO:0000256" key="1">
    <source>
        <dbReference type="ARBA" id="ARBA00004871"/>
    </source>
</evidence>
<dbReference type="InterPro" id="IPR013708">
    <property type="entry name" value="Shikimate_DH-bd_N"/>
</dbReference>
<name>A0A127K9C5_9RHOO</name>
<feature type="domain" description="Shikimate dehydrogenase substrate binding N-terminal" evidence="4">
    <location>
        <begin position="17"/>
        <end position="99"/>
    </location>
</feature>
<dbReference type="GO" id="GO:0050661">
    <property type="term" value="F:NADP binding"/>
    <property type="evidence" value="ECO:0007669"/>
    <property type="project" value="TreeGrafter"/>
</dbReference>
<proteinExistence type="predicted"/>
<sequence length="272" mass="28043">MSHPLQSLSGETRVLAIMGDPIAQVKSPAGVTATLHERGVNAVMVPVHVSPADLATLVSGISLAKNFDGISMTVPHKFAAHALCATATDRANFLSACNIMRRNPDGSWHGDMCDGEGFVAAARAVGCQPEGKRALLVGAGGAGSAIALALLDAGVSELAVHDGDTQRCDALITRLRSVHGDKVIAGSNDPSGFDVIVNATPAGMRADDPLPVQADKFVAGMFVGDVITVPAVTPMIQAARDKGCLTQIGTGMFAAVRDRMIDFLLEAGPLAR</sequence>
<dbReference type="AlphaFoldDB" id="A0A127K9C5"/>
<dbReference type="PANTHER" id="PTHR21089:SF1">
    <property type="entry name" value="BIFUNCTIONAL 3-DEHYDROQUINATE DEHYDRATASE_SHIKIMATE DEHYDROGENASE, CHLOROPLASTIC"/>
    <property type="match status" value="1"/>
</dbReference>
<comment type="pathway">
    <text evidence="1">Metabolic intermediate biosynthesis; chorismate biosynthesis; chorismate from D-erythrose 4-phosphate and phosphoenolpyruvate: step 4/7.</text>
</comment>
<dbReference type="RefSeq" id="WP_004260077.1">
    <property type="nucleotide sequence ID" value="NZ_CP014646.1"/>
</dbReference>
<keyword evidence="3" id="KW-0028">Amino-acid biosynthesis</keyword>
<evidence type="ECO:0000259" key="4">
    <source>
        <dbReference type="Pfam" id="PF08501"/>
    </source>
</evidence>
<dbReference type="InterPro" id="IPR046346">
    <property type="entry name" value="Aminoacid_DH-like_N_sf"/>
</dbReference>
<dbReference type="Gene3D" id="3.40.50.10860">
    <property type="entry name" value="Leucine Dehydrogenase, chain A, domain 1"/>
    <property type="match status" value="1"/>
</dbReference>
<dbReference type="InterPro" id="IPR036291">
    <property type="entry name" value="NAD(P)-bd_dom_sf"/>
</dbReference>
<dbReference type="Gene3D" id="3.40.50.720">
    <property type="entry name" value="NAD(P)-binding Rossmann-like Domain"/>
    <property type="match status" value="1"/>
</dbReference>
<dbReference type="GO" id="GO:0009423">
    <property type="term" value="P:chorismate biosynthetic process"/>
    <property type="evidence" value="ECO:0007669"/>
    <property type="project" value="TreeGrafter"/>
</dbReference>
<accession>A0A127K9C5</accession>
<dbReference type="GO" id="GO:0004764">
    <property type="term" value="F:shikimate 3-dehydrogenase (NADP+) activity"/>
    <property type="evidence" value="ECO:0007669"/>
    <property type="project" value="InterPro"/>
</dbReference>
<evidence type="ECO:0000313" key="5">
    <source>
        <dbReference type="EMBL" id="AMO38491.1"/>
    </source>
</evidence>
<dbReference type="PANTHER" id="PTHR21089">
    <property type="entry name" value="SHIKIMATE DEHYDROGENASE"/>
    <property type="match status" value="1"/>
</dbReference>
<dbReference type="KEGG" id="thu:AC731_017005"/>
<dbReference type="GO" id="GO:0009073">
    <property type="term" value="P:aromatic amino acid family biosynthetic process"/>
    <property type="evidence" value="ECO:0007669"/>
    <property type="project" value="UniProtKB-KW"/>
</dbReference>
<dbReference type="Proteomes" id="UP000036902">
    <property type="component" value="Chromosome"/>
</dbReference>
<dbReference type="SUPFAM" id="SSF51735">
    <property type="entry name" value="NAD(P)-binding Rossmann-fold domains"/>
    <property type="match status" value="1"/>
</dbReference>
<reference evidence="6" key="1">
    <citation type="submission" date="2016-03" db="EMBL/GenBank/DDBJ databases">
        <authorList>
            <person name="Ma C."/>
            <person name="Zhou S."/>
            <person name="Yang G."/>
        </authorList>
    </citation>
    <scope>NUCLEOTIDE SEQUENCE [LARGE SCALE GENOMIC DNA]</scope>
    <source>
        <strain evidence="6">SgZ-1</strain>
    </source>
</reference>
<evidence type="ECO:0000313" key="6">
    <source>
        <dbReference type="Proteomes" id="UP000036902"/>
    </source>
</evidence>
<evidence type="ECO:0000256" key="2">
    <source>
        <dbReference type="ARBA" id="ARBA00023002"/>
    </source>
</evidence>
<dbReference type="GO" id="GO:0005829">
    <property type="term" value="C:cytosol"/>
    <property type="evidence" value="ECO:0007669"/>
    <property type="project" value="TreeGrafter"/>
</dbReference>
<gene>
    <name evidence="5" type="ORF">AC731_017005</name>
</gene>
<keyword evidence="6" id="KW-1185">Reference proteome</keyword>
<protein>
    <submittedName>
        <fullName evidence="5">Shikimate dehydrogenase</fullName>
    </submittedName>
</protein>